<sequence length="169" mass="17898">MSDLDVGTLVIVLADWSDSVDLAETGLVEYMDNGRDLTGGLFGSLKSSSWSWYSPESSVCVMLSTYFGLNTGLPGLGGGSCGAFCCCCCCWKAGSCEELLLMFKFPKLFESDVLYIDAGLEEALSGGDEGEETLLLLCGGGRGGWSLDDGGSGRFMLLRLAVLLEFGMT</sequence>
<gene>
    <name evidence="1" type="ORF">WICPIJ_001524</name>
</gene>
<keyword evidence="2" id="KW-1185">Reference proteome</keyword>
<name>A0A9P8QBG9_WICPI</name>
<comment type="caution">
    <text evidence="1">The sequence shown here is derived from an EMBL/GenBank/DDBJ whole genome shotgun (WGS) entry which is preliminary data.</text>
</comment>
<evidence type="ECO:0000313" key="1">
    <source>
        <dbReference type="EMBL" id="KAH3687493.1"/>
    </source>
</evidence>
<evidence type="ECO:0000313" key="2">
    <source>
        <dbReference type="Proteomes" id="UP000774326"/>
    </source>
</evidence>
<dbReference type="AlphaFoldDB" id="A0A9P8QBG9"/>
<protein>
    <submittedName>
        <fullName evidence="1">Uncharacterized protein</fullName>
    </submittedName>
</protein>
<accession>A0A9P8QBG9</accession>
<proteinExistence type="predicted"/>
<organism evidence="1 2">
    <name type="scientific">Wickerhamomyces pijperi</name>
    <name type="common">Yeast</name>
    <name type="synonym">Pichia pijperi</name>
    <dbReference type="NCBI Taxonomy" id="599730"/>
    <lineage>
        <taxon>Eukaryota</taxon>
        <taxon>Fungi</taxon>
        <taxon>Dikarya</taxon>
        <taxon>Ascomycota</taxon>
        <taxon>Saccharomycotina</taxon>
        <taxon>Saccharomycetes</taxon>
        <taxon>Phaffomycetales</taxon>
        <taxon>Wickerhamomycetaceae</taxon>
        <taxon>Wickerhamomyces</taxon>
    </lineage>
</organism>
<dbReference type="Proteomes" id="UP000774326">
    <property type="component" value="Unassembled WGS sequence"/>
</dbReference>
<reference evidence="1" key="2">
    <citation type="submission" date="2021-01" db="EMBL/GenBank/DDBJ databases">
        <authorList>
            <person name="Schikora-Tamarit M.A."/>
        </authorList>
    </citation>
    <scope>NUCLEOTIDE SEQUENCE</scope>
    <source>
        <strain evidence="1">CBS2887</strain>
    </source>
</reference>
<dbReference type="EMBL" id="JAEUBG010000805">
    <property type="protein sequence ID" value="KAH3687493.1"/>
    <property type="molecule type" value="Genomic_DNA"/>
</dbReference>
<reference evidence="1" key="1">
    <citation type="journal article" date="2021" name="Open Biol.">
        <title>Shared evolutionary footprints suggest mitochondrial oxidative damage underlies multiple complex I losses in fungi.</title>
        <authorList>
            <person name="Schikora-Tamarit M.A."/>
            <person name="Marcet-Houben M."/>
            <person name="Nosek J."/>
            <person name="Gabaldon T."/>
        </authorList>
    </citation>
    <scope>NUCLEOTIDE SEQUENCE</scope>
    <source>
        <strain evidence="1">CBS2887</strain>
    </source>
</reference>